<evidence type="ECO:0000313" key="1">
    <source>
        <dbReference type="EMBL" id="KAK3216401.1"/>
    </source>
</evidence>
<keyword evidence="2" id="KW-1185">Reference proteome</keyword>
<dbReference type="Proteomes" id="UP001280581">
    <property type="component" value="Unassembled WGS sequence"/>
</dbReference>
<protein>
    <submittedName>
        <fullName evidence="1">Uncharacterized protein</fullName>
    </submittedName>
</protein>
<evidence type="ECO:0000313" key="2">
    <source>
        <dbReference type="Proteomes" id="UP001280581"/>
    </source>
</evidence>
<sequence length="103" mass="11812">MVFHAYAKNANDDWSFRYLLIGPSKEVVHDWFNVVQDRVGDHVLWKLSDDFFVFDRNKLDLGRSTAQGHEAPKFMDKLIIQLLSDLEGNRVISTFANAGSTPQ</sequence>
<proteinExistence type="predicted"/>
<name>A0AAN6M8V4_9PLEO</name>
<accession>A0AAN6M8V4</accession>
<dbReference type="EMBL" id="WVTA01000002">
    <property type="protein sequence ID" value="KAK3216401.1"/>
    <property type="molecule type" value="Genomic_DNA"/>
</dbReference>
<dbReference type="AlphaFoldDB" id="A0AAN6M8V4"/>
<gene>
    <name evidence="1" type="ORF">GRF29_8g3170442</name>
</gene>
<reference evidence="1 2" key="1">
    <citation type="submission" date="2021-02" db="EMBL/GenBank/DDBJ databases">
        <title>Genome assembly of Pseudopithomyces chartarum.</title>
        <authorList>
            <person name="Jauregui R."/>
            <person name="Singh J."/>
            <person name="Voisey C."/>
        </authorList>
    </citation>
    <scope>NUCLEOTIDE SEQUENCE [LARGE SCALE GENOMIC DNA]</scope>
    <source>
        <strain evidence="1 2">AGR01</strain>
    </source>
</reference>
<organism evidence="1 2">
    <name type="scientific">Pseudopithomyces chartarum</name>
    <dbReference type="NCBI Taxonomy" id="1892770"/>
    <lineage>
        <taxon>Eukaryota</taxon>
        <taxon>Fungi</taxon>
        <taxon>Dikarya</taxon>
        <taxon>Ascomycota</taxon>
        <taxon>Pezizomycotina</taxon>
        <taxon>Dothideomycetes</taxon>
        <taxon>Pleosporomycetidae</taxon>
        <taxon>Pleosporales</taxon>
        <taxon>Massarineae</taxon>
        <taxon>Didymosphaeriaceae</taxon>
        <taxon>Pseudopithomyces</taxon>
    </lineage>
</organism>
<comment type="caution">
    <text evidence="1">The sequence shown here is derived from an EMBL/GenBank/DDBJ whole genome shotgun (WGS) entry which is preliminary data.</text>
</comment>